<dbReference type="RefSeq" id="WP_268114236.1">
    <property type="nucleotide sequence ID" value="NZ_CP113524.1"/>
</dbReference>
<evidence type="ECO:0000313" key="8">
    <source>
        <dbReference type="Proteomes" id="UP001163115"/>
    </source>
</evidence>
<dbReference type="PANTHER" id="PTHR43409">
    <property type="entry name" value="ANAEROBIC MAGNESIUM-PROTOPORPHYRIN IX MONOMETHYL ESTER CYCLASE-RELATED"/>
    <property type="match status" value="1"/>
</dbReference>
<evidence type="ECO:0000256" key="4">
    <source>
        <dbReference type="ARBA" id="ARBA00023004"/>
    </source>
</evidence>
<feature type="domain" description="Radical SAM core" evidence="6">
    <location>
        <begin position="297"/>
        <end position="503"/>
    </location>
</feature>
<name>A0ABY7A9S7_9FIRM</name>
<dbReference type="PROSITE" id="PS51918">
    <property type="entry name" value="RADICAL_SAM"/>
    <property type="match status" value="1"/>
</dbReference>
<gene>
    <name evidence="7" type="ORF">OW255_12175</name>
</gene>
<dbReference type="Gene3D" id="3.40.50.280">
    <property type="entry name" value="Cobalamin-binding domain"/>
    <property type="match status" value="1"/>
</dbReference>
<evidence type="ECO:0000256" key="2">
    <source>
        <dbReference type="ARBA" id="ARBA00022691"/>
    </source>
</evidence>
<evidence type="ECO:0000256" key="3">
    <source>
        <dbReference type="ARBA" id="ARBA00022723"/>
    </source>
</evidence>
<evidence type="ECO:0000313" key="7">
    <source>
        <dbReference type="EMBL" id="WAJ22333.1"/>
    </source>
</evidence>
<dbReference type="SMART" id="SM00729">
    <property type="entry name" value="Elp3"/>
    <property type="match status" value="1"/>
</dbReference>
<evidence type="ECO:0000256" key="1">
    <source>
        <dbReference type="ARBA" id="ARBA00001966"/>
    </source>
</evidence>
<keyword evidence="5" id="KW-0411">Iron-sulfur</keyword>
<reference evidence="7" key="1">
    <citation type="submission" date="2022-11" db="EMBL/GenBank/DDBJ databases">
        <title>Lacrimispora xylanolytica sy1, complete genome.</title>
        <authorList>
            <person name="Choi S."/>
        </authorList>
    </citation>
    <scope>NUCLEOTIDE SEQUENCE</scope>
    <source>
        <strain evidence="7">Sy1</strain>
    </source>
</reference>
<dbReference type="InterPro" id="IPR007197">
    <property type="entry name" value="rSAM"/>
</dbReference>
<dbReference type="InterPro" id="IPR058240">
    <property type="entry name" value="rSAM_sf"/>
</dbReference>
<keyword evidence="4" id="KW-0408">Iron</keyword>
<sequence length="778" mass="90566">MKKLLIFPPGWTPVGPYLALPILKSYLKEREDIDVSIVDLNIEFYDEMLSAERVNKSLDIITREKSLKGRDQLTFDLVKESALKIELAKSIIRGKEYYDLQKRDYAENIIKNSLFLISKSIDGCTIDLNKIDLKYGYKQTNDIMQVIDNSDINPFIEFYKKGIIERINKEKIEFIGISISGSYQLISALTLCLLIKKSCNSVKHISLGGNYITRLAIHNFTNRHPFYKYFDSIMLYDGEAVLPQLINAVENGDTLEGINNLYYIREKNEICKNNIVATSIVNDTVPDFDGFQLDKYLMPELVLPIYTSRQCFNKCAFCTIPSATSGRYRTIPVVKVLQNMKELNSKYHSRIFSFVDETFEASRMVELAEMINEEQLDFYWHGETRFSPTLTEENCNAIYKSGCRQIQFGLESYNQRVLDKMKKNVKIQWIDMNIRNCLKSGIPVHLFFMVGFPTETEAEALNSINYTTMILNESKNKYKVPYSSRGFQEFGLDIGSDVWYYPEKYSINKIYRDGRGDLSTNVSFDIMEGLSTEESIKLVSKHQFEHQSDKLFTQYMLLPERLHVSEVKWILDSVNKTEYHSVKTKLMYDIRNESKDLYINLDEHVSFQEANHYDLALDKRFVLYNSMNHQIFYLDDKYQTILEQLSEGISVQELLTGSQGELLDEINKMIYFNFLNISNKSHKDQYLIDYESTDCILNDQFVVKEANDAGGIYLLNLITYDMCKINKLSFLLLDYFKKRHSLECLKAELKKNDFGFKGKDLRNLFSIMLDSKILIPLE</sequence>
<dbReference type="InterPro" id="IPR006638">
    <property type="entry name" value="Elp3/MiaA/NifB-like_rSAM"/>
</dbReference>
<dbReference type="Gene3D" id="3.80.30.20">
    <property type="entry name" value="tm_1862 like domain"/>
    <property type="match status" value="1"/>
</dbReference>
<dbReference type="InterPro" id="IPR051198">
    <property type="entry name" value="BchE-like"/>
</dbReference>
<comment type="cofactor">
    <cofactor evidence="1">
        <name>[4Fe-4S] cluster</name>
        <dbReference type="ChEBI" id="CHEBI:49883"/>
    </cofactor>
</comment>
<evidence type="ECO:0000256" key="5">
    <source>
        <dbReference type="ARBA" id="ARBA00023014"/>
    </source>
</evidence>
<keyword evidence="8" id="KW-1185">Reference proteome</keyword>
<dbReference type="Pfam" id="PF04055">
    <property type="entry name" value="Radical_SAM"/>
    <property type="match status" value="1"/>
</dbReference>
<keyword evidence="3" id="KW-0479">Metal-binding</keyword>
<dbReference type="SFLD" id="SFLDS00029">
    <property type="entry name" value="Radical_SAM"/>
    <property type="match status" value="1"/>
</dbReference>
<protein>
    <submittedName>
        <fullName evidence="7">Radical SAM protein</fullName>
    </submittedName>
</protein>
<dbReference type="SFLD" id="SFLDG01082">
    <property type="entry name" value="B12-binding_domain_containing"/>
    <property type="match status" value="1"/>
</dbReference>
<keyword evidence="2" id="KW-0949">S-adenosyl-L-methionine</keyword>
<dbReference type="EMBL" id="CP113524">
    <property type="protein sequence ID" value="WAJ22333.1"/>
    <property type="molecule type" value="Genomic_DNA"/>
</dbReference>
<evidence type="ECO:0000259" key="6">
    <source>
        <dbReference type="PROSITE" id="PS51918"/>
    </source>
</evidence>
<accession>A0ABY7A9S7</accession>
<proteinExistence type="predicted"/>
<dbReference type="PANTHER" id="PTHR43409:SF7">
    <property type="entry name" value="BLL1977 PROTEIN"/>
    <property type="match status" value="1"/>
</dbReference>
<dbReference type="InterPro" id="IPR023404">
    <property type="entry name" value="rSAM_horseshoe"/>
</dbReference>
<organism evidence="7 8">
    <name type="scientific">Lacrimispora xylanolytica</name>
    <dbReference type="NCBI Taxonomy" id="29375"/>
    <lineage>
        <taxon>Bacteria</taxon>
        <taxon>Bacillati</taxon>
        <taxon>Bacillota</taxon>
        <taxon>Clostridia</taxon>
        <taxon>Lachnospirales</taxon>
        <taxon>Lachnospiraceae</taxon>
        <taxon>Lacrimispora</taxon>
    </lineage>
</organism>
<dbReference type="SUPFAM" id="SSF102114">
    <property type="entry name" value="Radical SAM enzymes"/>
    <property type="match status" value="1"/>
</dbReference>
<dbReference type="Proteomes" id="UP001163115">
    <property type="component" value="Chromosome"/>
</dbReference>